<comment type="caution">
    <text evidence="1">The sequence shown here is derived from an EMBL/GenBank/DDBJ whole genome shotgun (WGS) entry which is preliminary data.</text>
</comment>
<evidence type="ECO:0000313" key="2">
    <source>
        <dbReference type="Proteomes" id="UP000195087"/>
    </source>
</evidence>
<protein>
    <recommendedName>
        <fullName evidence="3">Restriction endonuclease</fullName>
    </recommendedName>
</protein>
<name>A0A9X6JH29_BACUK</name>
<organism evidence="1 2">
    <name type="scientific">Bacillus thuringiensis serovar kumamotoensis</name>
    <dbReference type="NCBI Taxonomy" id="132267"/>
    <lineage>
        <taxon>Bacteria</taxon>
        <taxon>Bacillati</taxon>
        <taxon>Bacillota</taxon>
        <taxon>Bacilli</taxon>
        <taxon>Bacillales</taxon>
        <taxon>Bacillaceae</taxon>
        <taxon>Bacillus</taxon>
        <taxon>Bacillus cereus group</taxon>
    </lineage>
</organism>
<accession>A0A9X6JH29</accession>
<gene>
    <name evidence="1" type="ORF">BK769_33230</name>
</gene>
<dbReference type="RefSeq" id="WP_086392826.1">
    <property type="nucleotide sequence ID" value="NZ_NFEH01000133.1"/>
</dbReference>
<reference evidence="1 2" key="1">
    <citation type="submission" date="2016-10" db="EMBL/GenBank/DDBJ databases">
        <title>Comparative genomics of Bacillus thuringiensis reveals a path to pathogens against multiple invertebrate hosts.</title>
        <authorList>
            <person name="Zheng J."/>
            <person name="Gao Q."/>
            <person name="Liu H."/>
            <person name="Peng D."/>
            <person name="Ruan L."/>
            <person name="Sun M."/>
        </authorList>
    </citation>
    <scope>NUCLEOTIDE SEQUENCE [LARGE SCALE GENOMIC DNA]</scope>
    <source>
        <strain evidence="1">BGSC 4W1</strain>
    </source>
</reference>
<dbReference type="EMBL" id="NFEH01000133">
    <property type="protein sequence ID" value="OTZ65574.1"/>
    <property type="molecule type" value="Genomic_DNA"/>
</dbReference>
<evidence type="ECO:0008006" key="3">
    <source>
        <dbReference type="Google" id="ProtNLM"/>
    </source>
</evidence>
<dbReference type="AlphaFoldDB" id="A0A9X6JH29"/>
<dbReference type="Proteomes" id="UP000195087">
    <property type="component" value="Unassembled WGS sequence"/>
</dbReference>
<sequence>MTLVAEETILEVIQEAVERINAEEDLEEINNGVKFENYVTMIIEEIAETHGVTVEQTGAQSFPDIIIGGSYGIEVKYTKNPKWQSMGNSIFEGTLRKEVTNQIYLIFGRKVEKRIETRFKKYEECLASIKVTHSPRFLIDMEIENENESILNALGVTYSTFKDWSDEDKSAELKKYVKSKLADGETLWWLDSNQEEGVSPKVKEYRKLESYQKQNIIIESFILFPEVFSKSSTKYLGLSVYLLQEYQIVSSSLRDAFTAGGQADLVIGNSPYKVGKIYKKLYDNAKKLENRLSEMPIEKLEEYWSTYNIGTIEESTKLDCWKTLIDKFSDDLPDELKPSLVFEEGLKV</sequence>
<evidence type="ECO:0000313" key="1">
    <source>
        <dbReference type="EMBL" id="OTZ65574.1"/>
    </source>
</evidence>
<proteinExistence type="predicted"/>